<dbReference type="Proteomes" id="UP001138672">
    <property type="component" value="Unassembled WGS sequence"/>
</dbReference>
<dbReference type="EMBL" id="JAGGJQ010000010">
    <property type="protein sequence ID" value="MBP1841314.1"/>
    <property type="molecule type" value="Genomic_DNA"/>
</dbReference>
<protein>
    <submittedName>
        <fullName evidence="1">Uncharacterized protein</fullName>
    </submittedName>
</protein>
<dbReference type="OrthoDB" id="982897at2"/>
<comment type="caution">
    <text evidence="1">The sequence shown here is derived from an EMBL/GenBank/DDBJ whole genome shotgun (WGS) entry which is preliminary data.</text>
</comment>
<dbReference type="EMBL" id="JAUSUU010000011">
    <property type="protein sequence ID" value="MDQ0336764.1"/>
    <property type="molecule type" value="Genomic_DNA"/>
</dbReference>
<gene>
    <name evidence="1" type="ORF">J2Z56_003246</name>
    <name evidence="2" type="ORF">J2Z57_003221</name>
</gene>
<evidence type="ECO:0000313" key="2">
    <source>
        <dbReference type="EMBL" id="MDQ0336764.1"/>
    </source>
</evidence>
<proteinExistence type="predicted"/>
<dbReference type="Proteomes" id="UP001231587">
    <property type="component" value="Unassembled WGS sequence"/>
</dbReference>
<keyword evidence="4" id="KW-1185">Reference proteome</keyword>
<evidence type="ECO:0000313" key="4">
    <source>
        <dbReference type="Proteomes" id="UP001231587"/>
    </source>
</evidence>
<dbReference type="AlphaFoldDB" id="A0A9X0YME9"/>
<evidence type="ECO:0000313" key="1">
    <source>
        <dbReference type="EMBL" id="MBP1841314.1"/>
    </source>
</evidence>
<organism evidence="1 3">
    <name type="scientific">Formosa algae</name>
    <dbReference type="NCBI Taxonomy" id="225843"/>
    <lineage>
        <taxon>Bacteria</taxon>
        <taxon>Pseudomonadati</taxon>
        <taxon>Bacteroidota</taxon>
        <taxon>Flavobacteriia</taxon>
        <taxon>Flavobacteriales</taxon>
        <taxon>Flavobacteriaceae</taxon>
        <taxon>Formosa</taxon>
    </lineage>
</organism>
<sequence length="86" mass="9930">MEVLLDNVIPENHPRMFTTNASEHKELIKIKQAIMALDGVESVEFMDVVFPKQFRVSVSKMIEVRFIEEAVNDVGFNAIPREYLSF</sequence>
<evidence type="ECO:0000313" key="3">
    <source>
        <dbReference type="Proteomes" id="UP001138672"/>
    </source>
</evidence>
<dbReference type="RefSeq" id="WP_057784072.1">
    <property type="nucleotide sequence ID" value="NZ_JAGGJQ010000010.1"/>
</dbReference>
<accession>A0A9X0YME9</accession>
<name>A0A9X0YME9_9FLAO</name>
<reference evidence="1" key="1">
    <citation type="submission" date="2021-03" db="EMBL/GenBank/DDBJ databases">
        <title>Genomic Encyclopedia of Type Strains, Phase IV (KMG-IV): sequencing the most valuable type-strain genomes for metagenomic binning, comparative biology and taxonomic classification.</title>
        <authorList>
            <person name="Goeker M."/>
        </authorList>
    </citation>
    <scope>NUCLEOTIDE SEQUENCE</scope>
    <source>
        <strain evidence="1">DSM 15523</strain>
        <strain evidence="2 4">DSM 16476</strain>
    </source>
</reference>